<keyword evidence="2" id="KW-1185">Reference proteome</keyword>
<reference evidence="1 2" key="1">
    <citation type="submission" date="2019-03" db="EMBL/GenBank/DDBJ databases">
        <title>Genomic Encyclopedia of Type Strains, Phase IV (KMG-IV): sequencing the most valuable type-strain genomes for metagenomic binning, comparative biology and taxonomic classification.</title>
        <authorList>
            <person name="Goeker M."/>
        </authorList>
    </citation>
    <scope>NUCLEOTIDE SEQUENCE [LARGE SCALE GENOMIC DNA]</scope>
    <source>
        <strain evidence="1 2">DSM 20467</strain>
    </source>
</reference>
<dbReference type="Proteomes" id="UP000295188">
    <property type="component" value="Unassembled WGS sequence"/>
</dbReference>
<sequence>MVHIYSNLPLEKMLLQLMTEDNPTCTMCKWLCEKLMEAEMNAKINATKSEWIDGCSGYQRILVNKSLLY</sequence>
<proteinExistence type="predicted"/>
<dbReference type="EMBL" id="SMAA01000022">
    <property type="protein sequence ID" value="TCS76437.1"/>
    <property type="molecule type" value="Genomic_DNA"/>
</dbReference>
<evidence type="ECO:0000313" key="1">
    <source>
        <dbReference type="EMBL" id="TCS76437.1"/>
    </source>
</evidence>
<comment type="caution">
    <text evidence="1">The sequence shown here is derived from an EMBL/GenBank/DDBJ whole genome shotgun (WGS) entry which is preliminary data.</text>
</comment>
<evidence type="ECO:0000313" key="2">
    <source>
        <dbReference type="Proteomes" id="UP000295188"/>
    </source>
</evidence>
<accession>A0A4R3K2E0</accession>
<name>A0A4R3K2E0_9FIRM</name>
<protein>
    <submittedName>
        <fullName evidence="1">Uncharacterized protein</fullName>
    </submittedName>
</protein>
<gene>
    <name evidence="1" type="ORF">EDC37_1228</name>
</gene>
<dbReference type="AlphaFoldDB" id="A0A4R3K2E0"/>
<organism evidence="1 2">
    <name type="scientific">Pectinatus cerevisiiphilus</name>
    <dbReference type="NCBI Taxonomy" id="86956"/>
    <lineage>
        <taxon>Bacteria</taxon>
        <taxon>Bacillati</taxon>
        <taxon>Bacillota</taxon>
        <taxon>Negativicutes</taxon>
        <taxon>Selenomonadales</taxon>
        <taxon>Selenomonadaceae</taxon>
        <taxon>Pectinatus</taxon>
    </lineage>
</organism>